<name>A0A0C2D1D4_9BILA</name>
<accession>A0A0C2D1D4</accession>
<reference evidence="1 2" key="1">
    <citation type="submission" date="2013-12" db="EMBL/GenBank/DDBJ databases">
        <title>Draft genome of the parsitic nematode Ancylostoma duodenale.</title>
        <authorList>
            <person name="Mitreva M."/>
        </authorList>
    </citation>
    <scope>NUCLEOTIDE SEQUENCE [LARGE SCALE GENOMIC DNA]</scope>
    <source>
        <strain evidence="1 2">Zhejiang</strain>
    </source>
</reference>
<keyword evidence="2" id="KW-1185">Reference proteome</keyword>
<evidence type="ECO:0000313" key="2">
    <source>
        <dbReference type="Proteomes" id="UP000054047"/>
    </source>
</evidence>
<protein>
    <submittedName>
        <fullName evidence="1">Uncharacterized protein</fullName>
    </submittedName>
</protein>
<evidence type="ECO:0000313" key="1">
    <source>
        <dbReference type="EMBL" id="KIH55827.1"/>
    </source>
</evidence>
<dbReference type="AlphaFoldDB" id="A0A0C2D1D4"/>
<sequence>MAPYSVNTLLVERPRERSISMLFIDSPFDVSNGSQSQQKSRFVSHNSVVGVRVLDPGRGSRGTEVEKGTGIVRIGGRGATAENEEAGAEALMKDVAVEAESVEVGIVMTGGAETVEAHMIDGGATIGKHKSLSPSIKL</sequence>
<dbReference type="EMBL" id="KN736666">
    <property type="protein sequence ID" value="KIH55827.1"/>
    <property type="molecule type" value="Genomic_DNA"/>
</dbReference>
<gene>
    <name evidence="1" type="ORF">ANCDUO_14006</name>
</gene>
<dbReference type="Proteomes" id="UP000054047">
    <property type="component" value="Unassembled WGS sequence"/>
</dbReference>
<organism evidence="1 2">
    <name type="scientific">Ancylostoma duodenale</name>
    <dbReference type="NCBI Taxonomy" id="51022"/>
    <lineage>
        <taxon>Eukaryota</taxon>
        <taxon>Metazoa</taxon>
        <taxon>Ecdysozoa</taxon>
        <taxon>Nematoda</taxon>
        <taxon>Chromadorea</taxon>
        <taxon>Rhabditida</taxon>
        <taxon>Rhabditina</taxon>
        <taxon>Rhabditomorpha</taxon>
        <taxon>Strongyloidea</taxon>
        <taxon>Ancylostomatidae</taxon>
        <taxon>Ancylostomatinae</taxon>
        <taxon>Ancylostoma</taxon>
    </lineage>
</organism>
<proteinExistence type="predicted"/>